<accession>B8MFQ5</accession>
<dbReference type="SUPFAM" id="SSF48452">
    <property type="entry name" value="TPR-like"/>
    <property type="match status" value="1"/>
</dbReference>
<dbReference type="Pfam" id="PF14737">
    <property type="entry name" value="DUF4470"/>
    <property type="match status" value="1"/>
</dbReference>
<protein>
    <recommendedName>
        <fullName evidence="2">DUF4470 domain-containing protein</fullName>
    </recommendedName>
</protein>
<keyword evidence="4" id="KW-1185">Reference proteome</keyword>
<dbReference type="RefSeq" id="XP_002484279.1">
    <property type="nucleotide sequence ID" value="XM_002484234.1"/>
</dbReference>
<proteinExistence type="predicted"/>
<dbReference type="SMART" id="SM00028">
    <property type="entry name" value="TPR"/>
    <property type="match status" value="2"/>
</dbReference>
<dbReference type="STRING" id="441959.B8MFQ5"/>
<evidence type="ECO:0000259" key="2">
    <source>
        <dbReference type="Pfam" id="PF14737"/>
    </source>
</evidence>
<dbReference type="PhylomeDB" id="B8MFQ5"/>
<dbReference type="OrthoDB" id="2423701at2759"/>
<name>B8MFQ5_TALSN</name>
<dbReference type="HOGENOM" id="CLU_006713_0_0_1"/>
<dbReference type="Proteomes" id="UP000001745">
    <property type="component" value="Unassembled WGS sequence"/>
</dbReference>
<feature type="region of interest" description="Disordered" evidence="1">
    <location>
        <begin position="670"/>
        <end position="692"/>
    </location>
</feature>
<evidence type="ECO:0000256" key="1">
    <source>
        <dbReference type="SAM" id="MobiDB-lite"/>
    </source>
</evidence>
<dbReference type="InParanoid" id="B8MFQ5"/>
<dbReference type="OMA" id="MERIRYD"/>
<dbReference type="eggNOG" id="ENOG502S1W1">
    <property type="taxonomic scope" value="Eukaryota"/>
</dbReference>
<dbReference type="InterPro" id="IPR011990">
    <property type="entry name" value="TPR-like_helical_dom_sf"/>
</dbReference>
<sequence>MNGVQAREKGNALYKRGQLTEAIKAYQEAARRAEPDDYLPWSNLSAAYYEVGNFHESIQCAQQALAICQGHSDDNGTKSRQTTELKLIPRILRAYLHTHQFDAARQWLHRLADIQSPSSADELRQYQGALDHAEIVWRAFPDEETYTLQLLAELPRYQSSSMQRNGDLPSSKDISLDQVTDLVDFTVHSNIDRNLAVFLGGISDARHFYAQLAILGVTERMVMHSTTPLKRKYQFTLNDSNSAVIARNLVLLVLLDELACQTDIPQAERTEIYTTVYYIFSGVIIPRYALGRLLHTVDSVVGRLKTSQRVLPWLQIYDLDRAHLIGALESWLDFESDDRNSTSNAIDRTVRSLHDYSMPYNSRAPPGCQKELETYFELPLLQAPRSVTREHEPELLQLIETNASIENLRSYVNGKWFVNPTMSEMDVSNPFDICRALYNIVSIQERGGPKKTKLFDYASSFFQMIVVALRKIRGRLSVEYVVGDLAVAIDGIRYGLVEGRHSTTPTVYDLVHLSRPCDIPTVISASKILNESQAARLMISTSGTDSGLGERCNSGCFTANDSTTLYKVTQMQTVSKKSQDASSTSSDECLLELRRDKLAPFSYEHLLSRGELSRFLFSQFFSVSLPLGNAMSTSANLTYFFDLLIHLHSIGYPAHWLADVLAKILGDGVNSSPSPPRTPDETNPRNPLSPSTTMRGVYGSVASFIPEASTLASIFQRLLPFNVITSLPPLSTIHQYILHFKTGDGGLSRTPMALMIYNNHDIPATTLPFPEEEYIIILTFTYTPTDDGHARVKFWMREDIITQLQSSSPNETWHCTLLHISKSSSNHNSTNEDEAWKPFTEQSVSINSAIKGEQWLSPTQYACSDTDGVMELDS</sequence>
<dbReference type="InterPro" id="IPR027974">
    <property type="entry name" value="DUF4470"/>
</dbReference>
<feature type="domain" description="DUF4470" evidence="2">
    <location>
        <begin position="178"/>
        <end position="278"/>
    </location>
</feature>
<reference evidence="4" key="1">
    <citation type="journal article" date="2015" name="Genome Announc.">
        <title>Genome sequence of the AIDS-associated pathogen Penicillium marneffei (ATCC18224) and its near taxonomic relative Talaromyces stipitatus (ATCC10500).</title>
        <authorList>
            <person name="Nierman W.C."/>
            <person name="Fedorova-Abrams N.D."/>
            <person name="Andrianopoulos A."/>
        </authorList>
    </citation>
    <scope>NUCLEOTIDE SEQUENCE [LARGE SCALE GENOMIC DNA]</scope>
    <source>
        <strain evidence="4">ATCC 10500 / CBS 375.48 / QM 6759 / NRRL 1006</strain>
    </source>
</reference>
<evidence type="ECO:0000313" key="4">
    <source>
        <dbReference type="Proteomes" id="UP000001745"/>
    </source>
</evidence>
<dbReference type="EMBL" id="EQ962656">
    <property type="protein sequence ID" value="EED17045.1"/>
    <property type="molecule type" value="Genomic_DNA"/>
</dbReference>
<dbReference type="Gene3D" id="1.25.40.10">
    <property type="entry name" value="Tetratricopeptide repeat domain"/>
    <property type="match status" value="1"/>
</dbReference>
<evidence type="ECO:0000313" key="3">
    <source>
        <dbReference type="EMBL" id="EED17045.1"/>
    </source>
</evidence>
<gene>
    <name evidence="3" type="ORF">TSTA_021060</name>
</gene>
<organism evidence="3 4">
    <name type="scientific">Talaromyces stipitatus (strain ATCC 10500 / CBS 375.48 / QM 6759 / NRRL 1006)</name>
    <name type="common">Penicillium stipitatum</name>
    <dbReference type="NCBI Taxonomy" id="441959"/>
    <lineage>
        <taxon>Eukaryota</taxon>
        <taxon>Fungi</taxon>
        <taxon>Dikarya</taxon>
        <taxon>Ascomycota</taxon>
        <taxon>Pezizomycotina</taxon>
        <taxon>Eurotiomycetes</taxon>
        <taxon>Eurotiomycetidae</taxon>
        <taxon>Eurotiales</taxon>
        <taxon>Trichocomaceae</taxon>
        <taxon>Talaromyces</taxon>
        <taxon>Talaromyces sect. Talaromyces</taxon>
    </lineage>
</organism>
<dbReference type="InterPro" id="IPR019734">
    <property type="entry name" value="TPR_rpt"/>
</dbReference>
<dbReference type="VEuPathDB" id="FungiDB:TSTA_021060"/>
<dbReference type="AlphaFoldDB" id="B8MFQ5"/>
<dbReference type="GeneID" id="8109363"/>